<gene>
    <name evidence="1" type="ORF">EPH95_05340</name>
</gene>
<accession>A0A514LFR8</accession>
<evidence type="ECO:0000313" key="2">
    <source>
        <dbReference type="Proteomes" id="UP000319756"/>
    </source>
</evidence>
<protein>
    <submittedName>
        <fullName evidence="1">Uncharacterized protein</fullName>
    </submittedName>
</protein>
<dbReference type="Proteomes" id="UP000319756">
    <property type="component" value="Chromosome"/>
</dbReference>
<reference evidence="2" key="1">
    <citation type="submission" date="2019-01" db="EMBL/GenBank/DDBJ databases">
        <title>Genomic analysis of Salicibibacter sp. NKC3-5.</title>
        <authorList>
            <person name="Oh Y.J."/>
        </authorList>
    </citation>
    <scope>NUCLEOTIDE SEQUENCE [LARGE SCALE GENOMIC DNA]</scope>
    <source>
        <strain evidence="2">NKC3-5</strain>
    </source>
</reference>
<dbReference type="EMBL" id="CP035485">
    <property type="protein sequence ID" value="QDI90673.1"/>
    <property type="molecule type" value="Genomic_DNA"/>
</dbReference>
<name>A0A514LFR8_9BACI</name>
<organism evidence="1 2">
    <name type="scientific">Salicibibacter halophilus</name>
    <dbReference type="NCBI Taxonomy" id="2502791"/>
    <lineage>
        <taxon>Bacteria</taxon>
        <taxon>Bacillati</taxon>
        <taxon>Bacillota</taxon>
        <taxon>Bacilli</taxon>
        <taxon>Bacillales</taxon>
        <taxon>Bacillaceae</taxon>
        <taxon>Salicibibacter</taxon>
    </lineage>
</organism>
<dbReference type="RefSeq" id="WP_142087963.1">
    <property type="nucleotide sequence ID" value="NZ_CP035485.1"/>
</dbReference>
<evidence type="ECO:0000313" key="1">
    <source>
        <dbReference type="EMBL" id="QDI90673.1"/>
    </source>
</evidence>
<keyword evidence="2" id="KW-1185">Reference proteome</keyword>
<dbReference type="AlphaFoldDB" id="A0A514LFR8"/>
<dbReference type="OrthoDB" id="9776104at2"/>
<dbReference type="KEGG" id="sale:EPH95_05340"/>
<sequence>MDRHVSTLSREKNRGTVQQMDTNRKWYEKYYPDAGVRVYEEHRQNSGCPSVRPKASAFLAFAEEKILKDKWSPDVVVGYARKCPEWQGCYIPCAKTKSATIGVY</sequence>
<proteinExistence type="predicted"/>